<evidence type="ECO:0000256" key="1">
    <source>
        <dbReference type="SAM" id="Coils"/>
    </source>
</evidence>
<gene>
    <name evidence="3" type="ORF">B9G79_14370</name>
</gene>
<keyword evidence="1" id="KW-0175">Coiled coil</keyword>
<feature type="coiled-coil region" evidence="1">
    <location>
        <begin position="111"/>
        <end position="138"/>
    </location>
</feature>
<dbReference type="AlphaFoldDB" id="A0A1Z3NB57"/>
<organism evidence="3 4">
    <name type="scientific">Bdellovibrio bacteriovorus</name>
    <dbReference type="NCBI Taxonomy" id="959"/>
    <lineage>
        <taxon>Bacteria</taxon>
        <taxon>Pseudomonadati</taxon>
        <taxon>Bdellovibrionota</taxon>
        <taxon>Bdellovibrionia</taxon>
        <taxon>Bdellovibrionales</taxon>
        <taxon>Pseudobdellovibrionaceae</taxon>
        <taxon>Bdellovibrio</taxon>
    </lineage>
</organism>
<feature type="transmembrane region" description="Helical" evidence="2">
    <location>
        <begin position="12"/>
        <end position="30"/>
    </location>
</feature>
<proteinExistence type="predicted"/>
<reference evidence="3 4" key="1">
    <citation type="submission" date="2017-04" db="EMBL/GenBank/DDBJ databases">
        <title>Whole genome sequence of Bdellovibrio bacteriovorus strain SSB218315.</title>
        <authorList>
            <person name="Oyedara O."/>
            <person name="Rodriguez-Perez M.A."/>
        </authorList>
    </citation>
    <scope>NUCLEOTIDE SEQUENCE [LARGE SCALE GENOMIC DNA]</scope>
    <source>
        <strain evidence="3 4">SSB218315</strain>
    </source>
</reference>
<evidence type="ECO:0000313" key="3">
    <source>
        <dbReference type="EMBL" id="ASD64665.1"/>
    </source>
</evidence>
<evidence type="ECO:0000313" key="4">
    <source>
        <dbReference type="Proteomes" id="UP000197003"/>
    </source>
</evidence>
<sequence length="140" mass="15676">MKSVLVKVVGSILRSLFISIVMFVIVFSVITREFPPNFGKLQGSWQNLQQMAQLSRQIHDQNKILKSQQAQDGFVEDADLEKLQELNLKRAELGAGLLSGEAVGVSASADTEALKVRVQELEKQLFRLQQRVNELEAARP</sequence>
<accession>A0A1Z3NB57</accession>
<dbReference type="RefSeq" id="WP_088566115.1">
    <property type="nucleotide sequence ID" value="NZ_CP020946.1"/>
</dbReference>
<keyword evidence="2" id="KW-1133">Transmembrane helix</keyword>
<protein>
    <submittedName>
        <fullName evidence="3">Uncharacterized protein</fullName>
    </submittedName>
</protein>
<name>A0A1Z3NB57_BDEBC</name>
<dbReference type="OrthoDB" id="5296599at2"/>
<keyword evidence="2" id="KW-0812">Transmembrane</keyword>
<dbReference type="Proteomes" id="UP000197003">
    <property type="component" value="Chromosome"/>
</dbReference>
<evidence type="ECO:0000256" key="2">
    <source>
        <dbReference type="SAM" id="Phobius"/>
    </source>
</evidence>
<keyword evidence="2" id="KW-0472">Membrane</keyword>
<dbReference type="EMBL" id="CP020946">
    <property type="protein sequence ID" value="ASD64665.1"/>
    <property type="molecule type" value="Genomic_DNA"/>
</dbReference>